<dbReference type="AlphaFoldDB" id="A0A5J4QYQ8"/>
<gene>
    <name evidence="1" type="ORF">EZS28_053941</name>
</gene>
<organism evidence="1 2">
    <name type="scientific">Streblomastix strix</name>
    <dbReference type="NCBI Taxonomy" id="222440"/>
    <lineage>
        <taxon>Eukaryota</taxon>
        <taxon>Metamonada</taxon>
        <taxon>Preaxostyla</taxon>
        <taxon>Oxymonadida</taxon>
        <taxon>Streblomastigidae</taxon>
        <taxon>Streblomastix</taxon>
    </lineage>
</organism>
<protein>
    <submittedName>
        <fullName evidence="1">Uncharacterized protein</fullName>
    </submittedName>
</protein>
<evidence type="ECO:0000313" key="2">
    <source>
        <dbReference type="Proteomes" id="UP000324800"/>
    </source>
</evidence>
<name>A0A5J4QYQ8_9EUKA</name>
<evidence type="ECO:0000313" key="1">
    <source>
        <dbReference type="EMBL" id="KAA6326509.1"/>
    </source>
</evidence>
<dbReference type="EMBL" id="SNRW01043843">
    <property type="protein sequence ID" value="KAA6326509.1"/>
    <property type="molecule type" value="Genomic_DNA"/>
</dbReference>
<proteinExistence type="predicted"/>
<feature type="non-terminal residue" evidence="1">
    <location>
        <position position="29"/>
    </location>
</feature>
<comment type="caution">
    <text evidence="1">The sequence shown here is derived from an EMBL/GenBank/DDBJ whole genome shotgun (WGS) entry which is preliminary data.</text>
</comment>
<dbReference type="Proteomes" id="UP000324800">
    <property type="component" value="Unassembled WGS sequence"/>
</dbReference>
<sequence>MEKLKKWTQINHYTILDLLTMKLHIIITE</sequence>
<reference evidence="1 2" key="1">
    <citation type="submission" date="2019-03" db="EMBL/GenBank/DDBJ databases">
        <title>Single cell metagenomics reveals metabolic interactions within the superorganism composed of flagellate Streblomastix strix and complex community of Bacteroidetes bacteria on its surface.</title>
        <authorList>
            <person name="Treitli S.C."/>
            <person name="Kolisko M."/>
            <person name="Husnik F."/>
            <person name="Keeling P."/>
            <person name="Hampl V."/>
        </authorList>
    </citation>
    <scope>NUCLEOTIDE SEQUENCE [LARGE SCALE GENOMIC DNA]</scope>
    <source>
        <strain evidence="1">ST1C</strain>
    </source>
</reference>
<accession>A0A5J4QYQ8</accession>